<protein>
    <recommendedName>
        <fullName evidence="3">GIY-YIG domain-containing protein</fullName>
    </recommendedName>
</protein>
<evidence type="ECO:0008006" key="3">
    <source>
        <dbReference type="Google" id="ProtNLM"/>
    </source>
</evidence>
<name>A0A562TBE9_CHIJA</name>
<evidence type="ECO:0000313" key="2">
    <source>
        <dbReference type="Proteomes" id="UP000316778"/>
    </source>
</evidence>
<reference evidence="1 2" key="1">
    <citation type="journal article" date="2013" name="Stand. Genomic Sci.">
        <title>Genomic Encyclopedia of Type Strains, Phase I: The one thousand microbial genomes (KMG-I) project.</title>
        <authorList>
            <person name="Kyrpides N.C."/>
            <person name="Woyke T."/>
            <person name="Eisen J.A."/>
            <person name="Garrity G."/>
            <person name="Lilburn T.G."/>
            <person name="Beck B.J."/>
            <person name="Whitman W.B."/>
            <person name="Hugenholtz P."/>
            <person name="Klenk H.P."/>
        </authorList>
    </citation>
    <scope>NUCLEOTIDE SEQUENCE [LARGE SCALE GENOMIC DNA]</scope>
    <source>
        <strain evidence="1 2">DSM 13484</strain>
    </source>
</reference>
<evidence type="ECO:0000313" key="1">
    <source>
        <dbReference type="EMBL" id="TWI90899.1"/>
    </source>
</evidence>
<dbReference type="AlphaFoldDB" id="A0A562TBE9"/>
<proteinExistence type="predicted"/>
<dbReference type="RefSeq" id="WP_145710079.1">
    <property type="nucleotide sequence ID" value="NZ_BAAAFY010000001.1"/>
</dbReference>
<accession>A0A562TBE9</accession>
<dbReference type="Proteomes" id="UP000316778">
    <property type="component" value="Unassembled WGS sequence"/>
</dbReference>
<dbReference type="EMBL" id="VLLG01000002">
    <property type="protein sequence ID" value="TWI90899.1"/>
    <property type="molecule type" value="Genomic_DNA"/>
</dbReference>
<comment type="caution">
    <text evidence="1">The sequence shown here is derived from an EMBL/GenBank/DDBJ whole genome shotgun (WGS) entry which is preliminary data.</text>
</comment>
<keyword evidence="2" id="KW-1185">Reference proteome</keyword>
<dbReference type="OrthoDB" id="1494713at2"/>
<gene>
    <name evidence="1" type="ORF">LX66_0260</name>
</gene>
<sequence length="164" mass="19401">MKNNSTTHINERINWLNNHLLQALNSPTLLYNDVLTVKSDGLYIIFKEPDSSTREYLYVGQTSRKGKIRMRELASDFRSHTFNKKLLEQRFREIGMQIGVLSNKVKAEWIKSGIISEEDFRTHQRYVNSLIKTSLKFKFYEYKYTDILSLEHFATAVLHPFYND</sequence>
<organism evidence="1 2">
    <name type="scientific">Chitinophaga japonensis</name>
    <name type="common">Flexibacter japonensis</name>
    <dbReference type="NCBI Taxonomy" id="104662"/>
    <lineage>
        <taxon>Bacteria</taxon>
        <taxon>Pseudomonadati</taxon>
        <taxon>Bacteroidota</taxon>
        <taxon>Chitinophagia</taxon>
        <taxon>Chitinophagales</taxon>
        <taxon>Chitinophagaceae</taxon>
        <taxon>Chitinophaga</taxon>
    </lineage>
</organism>